<keyword evidence="2" id="KW-0456">Lyase</keyword>
<evidence type="ECO:0000313" key="3">
    <source>
        <dbReference type="Proteomes" id="UP000199220"/>
    </source>
</evidence>
<sequence length="99" mass="11034">MVPLRAVPRRPGRPGNWWFWEIGLPRRIADTLILLGDAASAEDGNKPQGWMAVYVFYGINGWDLAAPEDDAYDLVIAVSTGVLEPRTAADRLARWVRAN</sequence>
<dbReference type="Proteomes" id="UP000199220">
    <property type="component" value="Unassembled WGS sequence"/>
</dbReference>
<dbReference type="RefSeq" id="WP_175477245.1">
    <property type="nucleotide sequence ID" value="NZ_FNTX01000002.1"/>
</dbReference>
<dbReference type="EMBL" id="FNTX01000002">
    <property type="protein sequence ID" value="SEE97169.1"/>
    <property type="molecule type" value="Genomic_DNA"/>
</dbReference>
<dbReference type="Gene3D" id="1.10.1790.50">
    <property type="match status" value="1"/>
</dbReference>
<dbReference type="GO" id="GO:0016829">
    <property type="term" value="F:lyase activity"/>
    <property type="evidence" value="ECO:0007669"/>
    <property type="project" value="UniProtKB-KW"/>
</dbReference>
<proteinExistence type="predicted"/>
<dbReference type="InterPro" id="IPR012970">
    <property type="entry name" value="Lyase_8_alpha_N"/>
</dbReference>
<name>A0A1H5N6B4_9MICO</name>
<dbReference type="Pfam" id="PF08124">
    <property type="entry name" value="Lyase_8_N"/>
    <property type="match status" value="1"/>
</dbReference>
<evidence type="ECO:0000313" key="2">
    <source>
        <dbReference type="EMBL" id="SEE97169.1"/>
    </source>
</evidence>
<dbReference type="AlphaFoldDB" id="A0A1H5N6B4"/>
<reference evidence="3" key="1">
    <citation type="submission" date="2016-10" db="EMBL/GenBank/DDBJ databases">
        <authorList>
            <person name="Varghese N."/>
            <person name="Submissions S."/>
        </authorList>
    </citation>
    <scope>NUCLEOTIDE SEQUENCE [LARGE SCALE GENOMIC DNA]</scope>
    <source>
        <strain evidence="3">DSM 21368</strain>
    </source>
</reference>
<feature type="domain" description="Polysaccharide lyase 8 N-terminal alpha-helical" evidence="1">
    <location>
        <begin position="13"/>
        <end position="45"/>
    </location>
</feature>
<organism evidence="2 3">
    <name type="scientific">Ruania alba</name>
    <dbReference type="NCBI Taxonomy" id="648782"/>
    <lineage>
        <taxon>Bacteria</taxon>
        <taxon>Bacillati</taxon>
        <taxon>Actinomycetota</taxon>
        <taxon>Actinomycetes</taxon>
        <taxon>Micrococcales</taxon>
        <taxon>Ruaniaceae</taxon>
        <taxon>Ruania</taxon>
    </lineage>
</organism>
<gene>
    <name evidence="2" type="ORF">SAMN04488554_3995</name>
</gene>
<evidence type="ECO:0000259" key="1">
    <source>
        <dbReference type="Pfam" id="PF08124"/>
    </source>
</evidence>
<dbReference type="InterPro" id="IPR008929">
    <property type="entry name" value="Chondroitin_lyas"/>
</dbReference>
<accession>A0A1H5N6B4</accession>
<protein>
    <submittedName>
        <fullName evidence="2">Polysaccharide lyase family 8, N terminal alpha-helical domain</fullName>
    </submittedName>
</protein>
<dbReference type="SUPFAM" id="SSF48230">
    <property type="entry name" value="Chondroitin AC/alginate lyase"/>
    <property type="match status" value="1"/>
</dbReference>
<keyword evidence="3" id="KW-1185">Reference proteome</keyword>